<reference evidence="4" key="1">
    <citation type="submission" date="2012-06" db="EMBL/GenBank/DDBJ databases">
        <title>The genome sequence of Coniosporium apollinis CBS 100218.</title>
        <authorList>
            <consortium name="The Broad Institute Genome Sequencing Platform"/>
            <person name="Cuomo C."/>
            <person name="Gorbushina A."/>
            <person name="Noack S."/>
            <person name="Walker B."/>
            <person name="Young S.K."/>
            <person name="Zeng Q."/>
            <person name="Gargeya S."/>
            <person name="Fitzgerald M."/>
            <person name="Haas B."/>
            <person name="Abouelleil A."/>
            <person name="Alvarado L."/>
            <person name="Arachchi H.M."/>
            <person name="Berlin A.M."/>
            <person name="Chapman S.B."/>
            <person name="Goldberg J."/>
            <person name="Griggs A."/>
            <person name="Gujja S."/>
            <person name="Hansen M."/>
            <person name="Howarth C."/>
            <person name="Imamovic A."/>
            <person name="Larimer J."/>
            <person name="McCowan C."/>
            <person name="Montmayeur A."/>
            <person name="Murphy C."/>
            <person name="Neiman D."/>
            <person name="Pearson M."/>
            <person name="Priest M."/>
            <person name="Roberts A."/>
            <person name="Saif S."/>
            <person name="Shea T."/>
            <person name="Sisk P."/>
            <person name="Sykes S."/>
            <person name="Wortman J."/>
            <person name="Nusbaum C."/>
            <person name="Birren B."/>
        </authorList>
    </citation>
    <scope>NUCLEOTIDE SEQUENCE [LARGE SCALE GENOMIC DNA]</scope>
    <source>
        <strain evidence="4">CBS 100218</strain>
    </source>
</reference>
<feature type="transmembrane region" description="Helical" evidence="2">
    <location>
        <begin position="54"/>
        <end position="79"/>
    </location>
</feature>
<dbReference type="Proteomes" id="UP000016924">
    <property type="component" value="Unassembled WGS sequence"/>
</dbReference>
<dbReference type="STRING" id="1168221.R7YNT6"/>
<dbReference type="HOGENOM" id="CLU_613950_0_0_1"/>
<gene>
    <name evidence="3" type="ORF">W97_02751</name>
</gene>
<evidence type="ECO:0000313" key="4">
    <source>
        <dbReference type="Proteomes" id="UP000016924"/>
    </source>
</evidence>
<accession>R7YNT6</accession>
<name>R7YNT6_CONA1</name>
<dbReference type="AlphaFoldDB" id="R7YNT6"/>
<protein>
    <submittedName>
        <fullName evidence="3">Uncharacterized protein</fullName>
    </submittedName>
</protein>
<keyword evidence="4" id="KW-1185">Reference proteome</keyword>
<feature type="transmembrane region" description="Helical" evidence="2">
    <location>
        <begin position="192"/>
        <end position="211"/>
    </location>
</feature>
<proteinExistence type="predicted"/>
<dbReference type="EMBL" id="JH767563">
    <property type="protein sequence ID" value="EON63523.1"/>
    <property type="molecule type" value="Genomic_DNA"/>
</dbReference>
<evidence type="ECO:0000256" key="2">
    <source>
        <dbReference type="SAM" id="Phobius"/>
    </source>
</evidence>
<evidence type="ECO:0000313" key="3">
    <source>
        <dbReference type="EMBL" id="EON63523.1"/>
    </source>
</evidence>
<dbReference type="RefSeq" id="XP_007778840.1">
    <property type="nucleotide sequence ID" value="XM_007780650.1"/>
</dbReference>
<dbReference type="OrthoDB" id="3903561at2759"/>
<keyword evidence="2" id="KW-0472">Membrane</keyword>
<feature type="region of interest" description="Disordered" evidence="1">
    <location>
        <begin position="1"/>
        <end position="21"/>
    </location>
</feature>
<sequence>MSASTRGYEPFRSKNASQPGEEPCPAICEIQGHLPSRTFASANKSRRTRACQQVTVGVFLSLLMLWPLFVYGLPVAFFAQSLGGYYMTVNRFCSQRQGEFSFFEPDTVMGNFTLGQAKAIDLAWNTVLGRGGQAVMTYTSYNAVANALTRIAETTPVKYELFAGLAFYPTGVFTLAHLVKGLHSLRGWRPKFAMAWLLFSSVLILAMPSLIDASSGYIQPPSLFYVSGVPGDNHGPLYRASEQVPRALLSVNASEAPYTCMADGVYQWGFASGWFLILMTLMPVWVFGTYCIWMDTQHNSELTRKGRTMGPWRAVVDLAEAMALELGPHTNGYSDAQLAKILENRPPIKYDAQVDEKGLSHIGLAPRLSARLKLSFEAMYG</sequence>
<dbReference type="eggNOG" id="ENOG502SR2F">
    <property type="taxonomic scope" value="Eukaryota"/>
</dbReference>
<dbReference type="GeneID" id="19900062"/>
<organism evidence="3 4">
    <name type="scientific">Coniosporium apollinis (strain CBS 100218)</name>
    <name type="common">Rock-inhabiting black yeast</name>
    <dbReference type="NCBI Taxonomy" id="1168221"/>
    <lineage>
        <taxon>Eukaryota</taxon>
        <taxon>Fungi</taxon>
        <taxon>Dikarya</taxon>
        <taxon>Ascomycota</taxon>
        <taxon>Pezizomycotina</taxon>
        <taxon>Dothideomycetes</taxon>
        <taxon>Dothideomycetes incertae sedis</taxon>
        <taxon>Coniosporium</taxon>
    </lineage>
</organism>
<feature type="transmembrane region" description="Helical" evidence="2">
    <location>
        <begin position="271"/>
        <end position="293"/>
    </location>
</feature>
<keyword evidence="2" id="KW-0812">Transmembrane</keyword>
<dbReference type="OMA" id="ICRPARE"/>
<feature type="transmembrane region" description="Helical" evidence="2">
    <location>
        <begin position="161"/>
        <end position="180"/>
    </location>
</feature>
<keyword evidence="2" id="KW-1133">Transmembrane helix</keyword>
<evidence type="ECO:0000256" key="1">
    <source>
        <dbReference type="SAM" id="MobiDB-lite"/>
    </source>
</evidence>